<feature type="compositionally biased region" description="Acidic residues" evidence="1">
    <location>
        <begin position="1"/>
        <end position="46"/>
    </location>
</feature>
<reference evidence="2" key="1">
    <citation type="submission" date="2021-05" db="EMBL/GenBank/DDBJ databases">
        <authorList>
            <person name="Pietrasiak N."/>
            <person name="Ward R."/>
            <person name="Stajich J.E."/>
            <person name="Kurbessoian T."/>
        </authorList>
    </citation>
    <scope>NUCLEOTIDE SEQUENCE</scope>
    <source>
        <strain evidence="2">CPER-KK1</strain>
    </source>
</reference>
<evidence type="ECO:0000256" key="1">
    <source>
        <dbReference type="SAM" id="MobiDB-lite"/>
    </source>
</evidence>
<dbReference type="Proteomes" id="UP000753908">
    <property type="component" value="Unassembled WGS sequence"/>
</dbReference>
<feature type="region of interest" description="Disordered" evidence="1">
    <location>
        <begin position="1"/>
        <end position="47"/>
    </location>
</feature>
<organism evidence="2 3">
    <name type="scientific">Symplocastrum torsivum CPER-KK1</name>
    <dbReference type="NCBI Taxonomy" id="450513"/>
    <lineage>
        <taxon>Bacteria</taxon>
        <taxon>Bacillati</taxon>
        <taxon>Cyanobacteriota</taxon>
        <taxon>Cyanophyceae</taxon>
        <taxon>Oscillatoriophycideae</taxon>
        <taxon>Oscillatoriales</taxon>
        <taxon>Microcoleaceae</taxon>
        <taxon>Symplocastrum</taxon>
    </lineage>
</organism>
<dbReference type="EMBL" id="JAHHIF010000017">
    <property type="protein sequence ID" value="MBW4545624.1"/>
    <property type="molecule type" value="Genomic_DNA"/>
</dbReference>
<reference evidence="2" key="2">
    <citation type="journal article" date="2022" name="Microbiol. Resour. Announc.">
        <title>Metagenome Sequencing to Explore Phylogenomics of Terrestrial Cyanobacteria.</title>
        <authorList>
            <person name="Ward R.D."/>
            <person name="Stajich J.E."/>
            <person name="Johansen J.R."/>
            <person name="Huntemann M."/>
            <person name="Clum A."/>
            <person name="Foster B."/>
            <person name="Foster B."/>
            <person name="Roux S."/>
            <person name="Palaniappan K."/>
            <person name="Varghese N."/>
            <person name="Mukherjee S."/>
            <person name="Reddy T.B.K."/>
            <person name="Daum C."/>
            <person name="Copeland A."/>
            <person name="Chen I.A."/>
            <person name="Ivanova N.N."/>
            <person name="Kyrpides N.C."/>
            <person name="Shapiro N."/>
            <person name="Eloe-Fadrosh E.A."/>
            <person name="Pietrasiak N."/>
        </authorList>
    </citation>
    <scope>NUCLEOTIDE SEQUENCE</scope>
    <source>
        <strain evidence="2">CPER-KK1</strain>
    </source>
</reference>
<name>A0A951UA77_9CYAN</name>
<evidence type="ECO:0000313" key="2">
    <source>
        <dbReference type="EMBL" id="MBW4545624.1"/>
    </source>
</evidence>
<comment type="caution">
    <text evidence="2">The sequence shown here is derived from an EMBL/GenBank/DDBJ whole genome shotgun (WGS) entry which is preliminary data.</text>
</comment>
<feature type="non-terminal residue" evidence="2">
    <location>
        <position position="1"/>
    </location>
</feature>
<dbReference type="AlphaFoldDB" id="A0A951UA77"/>
<gene>
    <name evidence="2" type="ORF">KME25_14420</name>
</gene>
<proteinExistence type="predicted"/>
<protein>
    <submittedName>
        <fullName evidence="2">Uncharacterized protein</fullName>
    </submittedName>
</protein>
<evidence type="ECO:0000313" key="3">
    <source>
        <dbReference type="Proteomes" id="UP000753908"/>
    </source>
</evidence>
<sequence>NDDNQDDDQQTANDDDQDDDQQTANDDNQDDDQQTANNDDQDDDETVAAYELVGPSSRCFPGLVGLQQIPDSEVNNIEQ</sequence>
<accession>A0A951UA77</accession>